<dbReference type="EMBL" id="GBRH01270481">
    <property type="protein sequence ID" value="JAD27414.1"/>
    <property type="molecule type" value="Transcribed_RNA"/>
</dbReference>
<sequence length="63" mass="6568">MVGGRGFGVRVDLVGWGEEAAAVGVVSFVGDGDDGGVHFGSLLAAVAHGHCWFNKRSLRKEVQ</sequence>
<name>A0A0A8YLY2_ARUDO</name>
<dbReference type="AlphaFoldDB" id="A0A0A8YLY2"/>
<accession>A0A0A8YLY2</accession>
<organism evidence="1">
    <name type="scientific">Arundo donax</name>
    <name type="common">Giant reed</name>
    <name type="synonym">Donax arundinaceus</name>
    <dbReference type="NCBI Taxonomy" id="35708"/>
    <lineage>
        <taxon>Eukaryota</taxon>
        <taxon>Viridiplantae</taxon>
        <taxon>Streptophyta</taxon>
        <taxon>Embryophyta</taxon>
        <taxon>Tracheophyta</taxon>
        <taxon>Spermatophyta</taxon>
        <taxon>Magnoliopsida</taxon>
        <taxon>Liliopsida</taxon>
        <taxon>Poales</taxon>
        <taxon>Poaceae</taxon>
        <taxon>PACMAD clade</taxon>
        <taxon>Arundinoideae</taxon>
        <taxon>Arundineae</taxon>
        <taxon>Arundo</taxon>
    </lineage>
</organism>
<evidence type="ECO:0000313" key="1">
    <source>
        <dbReference type="EMBL" id="JAD27414.1"/>
    </source>
</evidence>
<reference evidence="1" key="2">
    <citation type="journal article" date="2015" name="Data Brief">
        <title>Shoot transcriptome of the giant reed, Arundo donax.</title>
        <authorList>
            <person name="Barrero R.A."/>
            <person name="Guerrero F.D."/>
            <person name="Moolhuijzen P."/>
            <person name="Goolsby J.A."/>
            <person name="Tidwell J."/>
            <person name="Bellgard S.E."/>
            <person name="Bellgard M.I."/>
        </authorList>
    </citation>
    <scope>NUCLEOTIDE SEQUENCE</scope>
    <source>
        <tissue evidence="1">Shoot tissue taken approximately 20 cm above the soil surface</tissue>
    </source>
</reference>
<protein>
    <submittedName>
        <fullName evidence="1">Uncharacterized protein</fullName>
    </submittedName>
</protein>
<reference evidence="1" key="1">
    <citation type="submission" date="2014-09" db="EMBL/GenBank/DDBJ databases">
        <authorList>
            <person name="Magalhaes I.L.F."/>
            <person name="Oliveira U."/>
            <person name="Santos F.R."/>
            <person name="Vidigal T.H.D.A."/>
            <person name="Brescovit A.D."/>
            <person name="Santos A.J."/>
        </authorList>
    </citation>
    <scope>NUCLEOTIDE SEQUENCE</scope>
    <source>
        <tissue evidence="1">Shoot tissue taken approximately 20 cm above the soil surface</tissue>
    </source>
</reference>
<proteinExistence type="predicted"/>